<feature type="transmembrane region" description="Helical" evidence="7">
    <location>
        <begin position="7"/>
        <end position="26"/>
    </location>
</feature>
<evidence type="ECO:0000256" key="5">
    <source>
        <dbReference type="ARBA" id="ARBA00022729"/>
    </source>
</evidence>
<accession>A0A7C9IJ26</accession>
<dbReference type="PANTHER" id="PTHR43742">
    <property type="entry name" value="TRIMETHYLAMINE-N-OXIDE REDUCTASE"/>
    <property type="match status" value="1"/>
</dbReference>
<keyword evidence="6" id="KW-0560">Oxidoreductase</keyword>
<evidence type="ECO:0000259" key="8">
    <source>
        <dbReference type="Pfam" id="PF00384"/>
    </source>
</evidence>
<dbReference type="SUPFAM" id="SSF53706">
    <property type="entry name" value="Formate dehydrogenase/DMSO reductase, domains 1-3"/>
    <property type="match status" value="1"/>
</dbReference>
<evidence type="ECO:0000256" key="1">
    <source>
        <dbReference type="ARBA" id="ARBA00010312"/>
    </source>
</evidence>
<proteinExistence type="inferred from homology"/>
<keyword evidence="7" id="KW-1133">Transmembrane helix</keyword>
<dbReference type="InterPro" id="IPR006657">
    <property type="entry name" value="MoPterin_dinucl-bd_dom"/>
</dbReference>
<dbReference type="Pfam" id="PF01568">
    <property type="entry name" value="Molydop_binding"/>
    <property type="match status" value="1"/>
</dbReference>
<comment type="caution">
    <text evidence="10">The sequence shown here is derived from an EMBL/GenBank/DDBJ whole genome shotgun (WGS) entry which is preliminary data.</text>
</comment>
<dbReference type="CDD" id="cd02775">
    <property type="entry name" value="MopB_CT"/>
    <property type="match status" value="1"/>
</dbReference>
<dbReference type="NCBIfam" id="NF041783">
    <property type="entry name" value="mnquin_red_QrcB"/>
    <property type="match status" value="1"/>
</dbReference>
<keyword evidence="5" id="KW-0732">Signal</keyword>
<dbReference type="Gene3D" id="3.40.50.740">
    <property type="match status" value="1"/>
</dbReference>
<evidence type="ECO:0000313" key="11">
    <source>
        <dbReference type="Proteomes" id="UP000482487"/>
    </source>
</evidence>
<keyword evidence="7" id="KW-0472">Membrane</keyword>
<evidence type="ECO:0000256" key="6">
    <source>
        <dbReference type="ARBA" id="ARBA00023002"/>
    </source>
</evidence>
<name>A0A7C9IJ26_9BACT</name>
<dbReference type="SUPFAM" id="SSF50692">
    <property type="entry name" value="ADC-like"/>
    <property type="match status" value="1"/>
</dbReference>
<dbReference type="OrthoDB" id="9803192at2"/>
<sequence length="717" mass="74428">MGLDRRAFLGLVAGGAVGTMFTPIPWKFIDDASIWTQNWSWIPRVPKGQIDYVGTSSKLCPACEGLKIMRVAGNPVSAGGNPDHPLSRGGVSALARSEVYMLYSPARIKSPMKRSGKTFAPITWEQALIEMAEKLGAAKGSVAAISGDGTGTVNEVLSALVGKLGSAGCFMMPTEATSAAKGIKLMGGQGQAGYDFENADAVLVLGADLFETWGTSTRNRKAFGATRPAGAKPASTYIYVGPTRNNTASVCDQWIPAGAADFGIVALGIAWHLLKAGATSNAPGFDTFKAVVNGGFGPEDVKRATGIAPDVLAGIAKTLASAKAPLVVTGSPFGQGLGAAPFIAGMSLNMLLGRINKPGGVYMLPELAAVVPGAMSRAALLDGDLPAFLKGVEAGKTPAPKALLVYDANPAYGLPESATMAKALEKIPFKVSFSSFMDETAALCDLVLPNSLPLERYDDVATPYGSGFCIYSLVRPIQKPIHDTKTTGDVLLALARKLSIELKFDNFQQVLKEKVAGLAKASGGFVAKDVMPWQVAAGKPAPALVGGDLWKALETGFAWTMVGQVAQTGMGFASEVVAKAVKAGKAPAVAATLAPYSQLRTGTPATGIPCQDLTTVPDTELVGDTTFVRLNSETAKALGLKKGQTVKLSAAGVDCQAKVHIFESVMTGMVSAPLGFGHTAFDYFSQGKGANYLSLMTVAEEPGSGMSMWIASEVKIA</sequence>
<keyword evidence="11" id="KW-1185">Reference proteome</keyword>
<dbReference type="InterPro" id="IPR009010">
    <property type="entry name" value="Asp_de-COase-like_dom_sf"/>
</dbReference>
<dbReference type="GO" id="GO:0043546">
    <property type="term" value="F:molybdopterin cofactor binding"/>
    <property type="evidence" value="ECO:0007669"/>
    <property type="project" value="InterPro"/>
</dbReference>
<feature type="domain" description="Molybdopterin dinucleotide-binding" evidence="9">
    <location>
        <begin position="624"/>
        <end position="693"/>
    </location>
</feature>
<dbReference type="Pfam" id="PF00384">
    <property type="entry name" value="Molybdopterin"/>
    <property type="match status" value="1"/>
</dbReference>
<dbReference type="GO" id="GO:0046872">
    <property type="term" value="F:metal ion binding"/>
    <property type="evidence" value="ECO:0007669"/>
    <property type="project" value="UniProtKB-KW"/>
</dbReference>
<dbReference type="Gene3D" id="3.30.200.210">
    <property type="match status" value="1"/>
</dbReference>
<dbReference type="InterPro" id="IPR053557">
    <property type="entry name" value="Molybdopterin-Qrc_component"/>
</dbReference>
<dbReference type="InterPro" id="IPR050612">
    <property type="entry name" value="Prok_Mopterin_Oxidored"/>
</dbReference>
<dbReference type="Proteomes" id="UP000482487">
    <property type="component" value="Unassembled WGS sequence"/>
</dbReference>
<evidence type="ECO:0000256" key="2">
    <source>
        <dbReference type="ARBA" id="ARBA00022485"/>
    </source>
</evidence>
<keyword evidence="2" id="KW-0411">Iron-sulfur</keyword>
<organism evidence="10 11">
    <name type="scientific">Solidesulfovibrio aerotolerans</name>
    <dbReference type="NCBI Taxonomy" id="295255"/>
    <lineage>
        <taxon>Bacteria</taxon>
        <taxon>Pseudomonadati</taxon>
        <taxon>Thermodesulfobacteriota</taxon>
        <taxon>Desulfovibrionia</taxon>
        <taxon>Desulfovibrionales</taxon>
        <taxon>Desulfovibrionaceae</taxon>
        <taxon>Solidesulfovibrio</taxon>
    </lineage>
</organism>
<dbReference type="RefSeq" id="WP_160958234.1">
    <property type="nucleotide sequence ID" value="NZ_WVUD01000002.1"/>
</dbReference>
<keyword evidence="2" id="KW-0408">Iron</keyword>
<evidence type="ECO:0000256" key="7">
    <source>
        <dbReference type="SAM" id="Phobius"/>
    </source>
</evidence>
<dbReference type="AlphaFoldDB" id="A0A7C9IJ26"/>
<feature type="domain" description="Molybdopterin oxidoreductase" evidence="8">
    <location>
        <begin position="107"/>
        <end position="458"/>
    </location>
</feature>
<protein>
    <submittedName>
        <fullName evidence="10">Molybdopterin-dependent oxidoreductase</fullName>
    </submittedName>
</protein>
<dbReference type="Gene3D" id="2.40.40.20">
    <property type="match status" value="1"/>
</dbReference>
<keyword evidence="4" id="KW-0479">Metal-binding</keyword>
<dbReference type="GO" id="GO:0051539">
    <property type="term" value="F:4 iron, 4 sulfur cluster binding"/>
    <property type="evidence" value="ECO:0007669"/>
    <property type="project" value="UniProtKB-KW"/>
</dbReference>
<evidence type="ECO:0000313" key="10">
    <source>
        <dbReference type="EMBL" id="MYL81905.1"/>
    </source>
</evidence>
<keyword evidence="2" id="KW-0004">4Fe-4S</keyword>
<evidence type="ECO:0000256" key="4">
    <source>
        <dbReference type="ARBA" id="ARBA00022723"/>
    </source>
</evidence>
<evidence type="ECO:0000259" key="9">
    <source>
        <dbReference type="Pfam" id="PF01568"/>
    </source>
</evidence>
<dbReference type="PANTHER" id="PTHR43742:SF9">
    <property type="entry name" value="TETRATHIONATE REDUCTASE SUBUNIT A"/>
    <property type="match status" value="1"/>
</dbReference>
<reference evidence="10 11" key="1">
    <citation type="submission" date="2020-01" db="EMBL/GenBank/DDBJ databases">
        <title>Genome sequence of Desulfovibrio aerotolerans DSM 16695(T).</title>
        <authorList>
            <person name="Karnachuk O."/>
            <person name="Avakyan M."/>
            <person name="Mardanov A."/>
            <person name="Kadnikov V."/>
            <person name="Ravin N."/>
        </authorList>
    </citation>
    <scope>NUCLEOTIDE SEQUENCE [LARGE SCALE GENOMIC DNA]</scope>
    <source>
        <strain evidence="10 11">DSM 16695</strain>
    </source>
</reference>
<comment type="similarity">
    <text evidence="1">Belongs to the prokaryotic molybdopterin-containing oxidoreductase family.</text>
</comment>
<keyword evidence="7" id="KW-0812">Transmembrane</keyword>
<dbReference type="GO" id="GO:0016491">
    <property type="term" value="F:oxidoreductase activity"/>
    <property type="evidence" value="ECO:0007669"/>
    <property type="project" value="UniProtKB-KW"/>
</dbReference>
<dbReference type="EMBL" id="WVUD01000002">
    <property type="protein sequence ID" value="MYL81905.1"/>
    <property type="molecule type" value="Genomic_DNA"/>
</dbReference>
<gene>
    <name evidence="10" type="ORF">GTA51_01980</name>
</gene>
<dbReference type="Gene3D" id="3.40.228.10">
    <property type="entry name" value="Dimethylsulfoxide Reductase, domain 2"/>
    <property type="match status" value="1"/>
</dbReference>
<dbReference type="InterPro" id="IPR006656">
    <property type="entry name" value="Mopterin_OxRdtase"/>
</dbReference>
<evidence type="ECO:0000256" key="3">
    <source>
        <dbReference type="ARBA" id="ARBA00022505"/>
    </source>
</evidence>
<keyword evidence="3" id="KW-0500">Molybdenum</keyword>